<keyword evidence="6" id="KW-0175">Coiled coil</keyword>
<dbReference type="GO" id="GO:0003777">
    <property type="term" value="F:microtubule motor activity"/>
    <property type="evidence" value="ECO:0007669"/>
    <property type="project" value="InterPro"/>
</dbReference>
<dbReference type="InterPro" id="IPR019821">
    <property type="entry name" value="Kinesin_motor_CS"/>
</dbReference>
<evidence type="ECO:0000256" key="1">
    <source>
        <dbReference type="ARBA" id="ARBA00022741"/>
    </source>
</evidence>
<dbReference type="GO" id="GO:0008017">
    <property type="term" value="F:microtubule binding"/>
    <property type="evidence" value="ECO:0007669"/>
    <property type="project" value="InterPro"/>
</dbReference>
<evidence type="ECO:0000256" key="4">
    <source>
        <dbReference type="PROSITE-ProRule" id="PRU00283"/>
    </source>
</evidence>
<evidence type="ECO:0000313" key="10">
    <source>
        <dbReference type="Proteomes" id="UP001489004"/>
    </source>
</evidence>
<feature type="compositionally biased region" description="Polar residues" evidence="7">
    <location>
        <begin position="114"/>
        <end position="143"/>
    </location>
</feature>
<keyword evidence="5" id="KW-0493">Microtubule</keyword>
<feature type="coiled-coil region" evidence="6">
    <location>
        <begin position="532"/>
        <end position="559"/>
    </location>
</feature>
<dbReference type="GO" id="GO:0005524">
    <property type="term" value="F:ATP binding"/>
    <property type="evidence" value="ECO:0007669"/>
    <property type="project" value="UniProtKB-UniRule"/>
</dbReference>
<evidence type="ECO:0000256" key="3">
    <source>
        <dbReference type="ARBA" id="ARBA00023175"/>
    </source>
</evidence>
<dbReference type="PROSITE" id="PS00411">
    <property type="entry name" value="KINESIN_MOTOR_1"/>
    <property type="match status" value="1"/>
</dbReference>
<feature type="binding site" evidence="4">
    <location>
        <begin position="265"/>
        <end position="272"/>
    </location>
    <ligand>
        <name>ATP</name>
        <dbReference type="ChEBI" id="CHEBI:30616"/>
    </ligand>
</feature>
<dbReference type="EMBL" id="JALJOR010000017">
    <property type="protein sequence ID" value="KAK9804731.1"/>
    <property type="molecule type" value="Genomic_DNA"/>
</dbReference>
<feature type="compositionally biased region" description="Polar residues" evidence="7">
    <location>
        <begin position="155"/>
        <end position="164"/>
    </location>
</feature>
<feature type="region of interest" description="Disordered" evidence="7">
    <location>
        <begin position="648"/>
        <end position="675"/>
    </location>
</feature>
<dbReference type="SUPFAM" id="SSF52540">
    <property type="entry name" value="P-loop containing nucleoside triphosphate hydrolases"/>
    <property type="match status" value="1"/>
</dbReference>
<comment type="similarity">
    <text evidence="4 5">Belongs to the TRAFAC class myosin-kinesin ATPase superfamily. Kinesin family.</text>
</comment>
<feature type="domain" description="Kinesin motor" evidence="8">
    <location>
        <begin position="176"/>
        <end position="524"/>
    </location>
</feature>
<dbReference type="PANTHER" id="PTHR47969">
    <property type="entry name" value="CHROMOSOME-ASSOCIATED KINESIN KIF4A-RELATED"/>
    <property type="match status" value="1"/>
</dbReference>
<feature type="region of interest" description="Disordered" evidence="7">
    <location>
        <begin position="79"/>
        <end position="165"/>
    </location>
</feature>
<evidence type="ECO:0000256" key="6">
    <source>
        <dbReference type="SAM" id="Coils"/>
    </source>
</evidence>
<dbReference type="GO" id="GO:0005875">
    <property type="term" value="C:microtubule associated complex"/>
    <property type="evidence" value="ECO:0007669"/>
    <property type="project" value="TreeGrafter"/>
</dbReference>
<dbReference type="Pfam" id="PF00225">
    <property type="entry name" value="Kinesin"/>
    <property type="match status" value="1"/>
</dbReference>
<evidence type="ECO:0000256" key="2">
    <source>
        <dbReference type="ARBA" id="ARBA00022840"/>
    </source>
</evidence>
<dbReference type="GO" id="GO:0007052">
    <property type="term" value="P:mitotic spindle organization"/>
    <property type="evidence" value="ECO:0007669"/>
    <property type="project" value="TreeGrafter"/>
</dbReference>
<evidence type="ECO:0000256" key="7">
    <source>
        <dbReference type="SAM" id="MobiDB-lite"/>
    </source>
</evidence>
<dbReference type="InterPro" id="IPR036961">
    <property type="entry name" value="Kinesin_motor_dom_sf"/>
</dbReference>
<evidence type="ECO:0000313" key="9">
    <source>
        <dbReference type="EMBL" id="KAK9804731.1"/>
    </source>
</evidence>
<dbReference type="AlphaFoldDB" id="A0AAW1P631"/>
<dbReference type="InterPro" id="IPR027417">
    <property type="entry name" value="P-loop_NTPase"/>
</dbReference>
<dbReference type="PROSITE" id="PS50067">
    <property type="entry name" value="KINESIN_MOTOR_2"/>
    <property type="match status" value="1"/>
</dbReference>
<feature type="coiled-coil region" evidence="6">
    <location>
        <begin position="675"/>
        <end position="737"/>
    </location>
</feature>
<dbReference type="FunFam" id="3.40.850.10:FF:000080">
    <property type="entry name" value="Kinesin-like protein"/>
    <property type="match status" value="1"/>
</dbReference>
<feature type="compositionally biased region" description="Low complexity" evidence="7">
    <location>
        <begin position="658"/>
        <end position="667"/>
    </location>
</feature>
<sequence length="806" mass="86954">MRQSSPAAYFQGGVQQSSYSAPNFNMAGAVMGPLMPGMPSMIPGPPHAAYGPMAGQPGFAMPEPAAHFRPMPPELMAQRGQTAPFRSTGDPVFMPVRPHPGSAGRNEKAGIRSQPVSNRTTPQGTPHSSQPGTPTKRTLSSQRLDPMRPMPPISPSHSATSASGRLQGHELDENDNIKVVVRVRPLNDREIANRDLSAVQVSEDDPHKMQVVVPGPKGATMARNFTFHGILSPSSKQSDVLKMCGITQLLDAALAGFHVTIFAYGQTGSGKTFTMSGREEMIENDDYSGDTDDGIVTRAVLYLFEQIQKRNNGCKYSLKASYCEIYNEALYDLLRFNKQQLAVRWDPNKGFYVPDLYVKECHSVADMLQVISRGMRHRKMGSHELNLESSRSHSIMTVHCDASPSNPEDHDYGIPKFGKISFVDLAGSERVKDSKSTGDMLKETSSINRSLFTLGKVISALADTQAGVANTAHIPYRDSKLTKLLMDSLGGSALALMIACCSPSVAHVDETLSTLSYATRAKNIRNKPIVQVNEQEATIAALRREVHLLRAENHYLRDQCQGNQLAAGQQQSLSIQPDSSRTWSRGSSFNSTTDAAGNTRVRRPTFSELTQGQHPLPLAQSLDGVGGGSMSNGLVKASSAGNLQALEGPADAAKDHSAATTSGGAASHPQQPLSSEELAQRLAEAQRMVARFSRENERLAVQNDQLRNKRTLVDNDYKGALDEVDWLRLRLENLENTLLAGASSGSPSKLGTEGRSEASSGTHTPTHGEQLAKANSSSVLNSSIGARLRDLSASQDGSPDATPPRP</sequence>
<feature type="region of interest" description="Disordered" evidence="7">
    <location>
        <begin position="567"/>
        <end position="600"/>
    </location>
</feature>
<dbReference type="PANTHER" id="PTHR47969:SF29">
    <property type="entry name" value="KINESIN-LIKE PROTEIN"/>
    <property type="match status" value="1"/>
</dbReference>
<organism evidence="9 10">
    <name type="scientific">[Myrmecia] bisecta</name>
    <dbReference type="NCBI Taxonomy" id="41462"/>
    <lineage>
        <taxon>Eukaryota</taxon>
        <taxon>Viridiplantae</taxon>
        <taxon>Chlorophyta</taxon>
        <taxon>core chlorophytes</taxon>
        <taxon>Trebouxiophyceae</taxon>
        <taxon>Trebouxiales</taxon>
        <taxon>Trebouxiaceae</taxon>
        <taxon>Myrmecia</taxon>
    </lineage>
</organism>
<protein>
    <recommendedName>
        <fullName evidence="5">Kinesin-like protein</fullName>
    </recommendedName>
</protein>
<dbReference type="InterPro" id="IPR027640">
    <property type="entry name" value="Kinesin-like_fam"/>
</dbReference>
<accession>A0AAW1P631</accession>
<keyword evidence="2 4" id="KW-0067">ATP-binding</keyword>
<feature type="compositionally biased region" description="Polar residues" evidence="7">
    <location>
        <begin position="567"/>
        <end position="596"/>
    </location>
</feature>
<dbReference type="CDD" id="cd00106">
    <property type="entry name" value="KISc"/>
    <property type="match status" value="1"/>
</dbReference>
<dbReference type="InterPro" id="IPR001752">
    <property type="entry name" value="Kinesin_motor_dom"/>
</dbReference>
<reference evidence="9 10" key="1">
    <citation type="journal article" date="2024" name="Nat. Commun.">
        <title>Phylogenomics reveals the evolutionary origins of lichenization in chlorophyte algae.</title>
        <authorList>
            <person name="Puginier C."/>
            <person name="Libourel C."/>
            <person name="Otte J."/>
            <person name="Skaloud P."/>
            <person name="Haon M."/>
            <person name="Grisel S."/>
            <person name="Petersen M."/>
            <person name="Berrin J.G."/>
            <person name="Delaux P.M."/>
            <person name="Dal Grande F."/>
            <person name="Keller J."/>
        </authorList>
    </citation>
    <scope>NUCLEOTIDE SEQUENCE [LARGE SCALE GENOMIC DNA]</scope>
    <source>
        <strain evidence="9 10">SAG 2043</strain>
    </source>
</reference>
<comment type="caution">
    <text evidence="9">The sequence shown here is derived from an EMBL/GenBank/DDBJ whole genome shotgun (WGS) entry which is preliminary data.</text>
</comment>
<dbReference type="SMART" id="SM00129">
    <property type="entry name" value="KISc"/>
    <property type="match status" value="1"/>
</dbReference>
<dbReference type="Proteomes" id="UP001489004">
    <property type="component" value="Unassembled WGS sequence"/>
</dbReference>
<keyword evidence="3 4" id="KW-0505">Motor protein</keyword>
<keyword evidence="1 4" id="KW-0547">Nucleotide-binding</keyword>
<gene>
    <name evidence="9" type="ORF">WJX72_002675</name>
</gene>
<feature type="compositionally biased region" description="Polar residues" evidence="7">
    <location>
        <begin position="757"/>
        <end position="784"/>
    </location>
</feature>
<name>A0AAW1P631_9CHLO</name>
<keyword evidence="10" id="KW-1185">Reference proteome</keyword>
<proteinExistence type="inferred from homology"/>
<dbReference type="GO" id="GO:0005874">
    <property type="term" value="C:microtubule"/>
    <property type="evidence" value="ECO:0007669"/>
    <property type="project" value="UniProtKB-KW"/>
</dbReference>
<dbReference type="GO" id="GO:0051231">
    <property type="term" value="P:spindle elongation"/>
    <property type="evidence" value="ECO:0007669"/>
    <property type="project" value="TreeGrafter"/>
</dbReference>
<feature type="region of interest" description="Disordered" evidence="7">
    <location>
        <begin position="740"/>
        <end position="806"/>
    </location>
</feature>
<dbReference type="GO" id="GO:0007018">
    <property type="term" value="P:microtubule-based movement"/>
    <property type="evidence" value="ECO:0007669"/>
    <property type="project" value="InterPro"/>
</dbReference>
<dbReference type="Gene3D" id="3.40.850.10">
    <property type="entry name" value="Kinesin motor domain"/>
    <property type="match status" value="1"/>
</dbReference>
<dbReference type="PRINTS" id="PR00380">
    <property type="entry name" value="KINESINHEAVY"/>
</dbReference>
<evidence type="ECO:0000256" key="5">
    <source>
        <dbReference type="RuleBase" id="RU000394"/>
    </source>
</evidence>
<evidence type="ECO:0000259" key="8">
    <source>
        <dbReference type="PROSITE" id="PS50067"/>
    </source>
</evidence>